<sequence>MTPQNQKLGVAIMALTTLVFASQDGFSRHLAGTYNVFLVVMIRYWFFAAFVILLALRRPGEMQRMLRPRYPVLQILRGVLLVLEIDITIQSFVFLGLVDAQAIFISYPLMIAALSVPVLGERFGWRRWAAIGVGFLGVLIILRPGFGVFSPYALMPLAGAFAFAIYGVMTRYVARGDDAAVSFFWTGIAGAVTATLIGIWHWQPMTGSDWIWMTVLSLLGILGHGMMIRAYELAEASSLQPIAYLQLVFSAAVGMIVFGDVLHLNVAVGAALTSGAGLFTIWRARMQMKHG</sequence>
<dbReference type="SUPFAM" id="SSF103481">
    <property type="entry name" value="Multidrug resistance efflux transporter EmrE"/>
    <property type="match status" value="2"/>
</dbReference>
<evidence type="ECO:0000256" key="1">
    <source>
        <dbReference type="SAM" id="Phobius"/>
    </source>
</evidence>
<dbReference type="EMBL" id="JFZB01000035">
    <property type="protein sequence ID" value="KFI24765.1"/>
    <property type="molecule type" value="Genomic_DNA"/>
</dbReference>
<evidence type="ECO:0000313" key="3">
    <source>
        <dbReference type="EMBL" id="KFI24765.1"/>
    </source>
</evidence>
<keyword evidence="1" id="KW-1133">Transmembrane helix</keyword>
<protein>
    <submittedName>
        <fullName evidence="3">RhaT family transporter</fullName>
    </submittedName>
</protein>
<dbReference type="InterPro" id="IPR000620">
    <property type="entry name" value="EamA_dom"/>
</dbReference>
<dbReference type="PANTHER" id="PTHR22911:SF103">
    <property type="entry name" value="BLR2811 PROTEIN"/>
    <property type="match status" value="1"/>
</dbReference>
<feature type="domain" description="EamA" evidence="2">
    <location>
        <begin position="8"/>
        <end position="142"/>
    </location>
</feature>
<feature type="transmembrane region" description="Helical" evidence="1">
    <location>
        <begin position="76"/>
        <end position="97"/>
    </location>
</feature>
<keyword evidence="1" id="KW-0472">Membrane</keyword>
<comment type="caution">
    <text evidence="3">The sequence shown here is derived from an EMBL/GenBank/DDBJ whole genome shotgun (WGS) entry which is preliminary data.</text>
</comment>
<gene>
    <name evidence="3" type="ORF">CG50_07925</name>
</gene>
<feature type="transmembrane region" description="Helical" evidence="1">
    <location>
        <begin position="264"/>
        <end position="282"/>
    </location>
</feature>
<keyword evidence="4" id="KW-1185">Reference proteome</keyword>
<feature type="transmembrane region" description="Helical" evidence="1">
    <location>
        <begin position="37"/>
        <end position="56"/>
    </location>
</feature>
<feature type="transmembrane region" description="Helical" evidence="1">
    <location>
        <begin position="181"/>
        <end position="204"/>
    </location>
</feature>
<name>A0A086XRW5_9RHOB</name>
<feature type="transmembrane region" description="Helical" evidence="1">
    <location>
        <begin position="152"/>
        <end position="169"/>
    </location>
</feature>
<dbReference type="RefSeq" id="WP_036639340.1">
    <property type="nucleotide sequence ID" value="NZ_JFZB01000035.1"/>
</dbReference>
<dbReference type="GO" id="GO:0016020">
    <property type="term" value="C:membrane"/>
    <property type="evidence" value="ECO:0007669"/>
    <property type="project" value="InterPro"/>
</dbReference>
<organism evidence="3 4">
    <name type="scientific">Paenirhodobacter enshiensis</name>
    <dbReference type="NCBI Taxonomy" id="1105367"/>
    <lineage>
        <taxon>Bacteria</taxon>
        <taxon>Pseudomonadati</taxon>
        <taxon>Pseudomonadota</taxon>
        <taxon>Alphaproteobacteria</taxon>
        <taxon>Rhodobacterales</taxon>
        <taxon>Rhodobacter group</taxon>
        <taxon>Paenirhodobacter</taxon>
    </lineage>
</organism>
<dbReference type="eggNOG" id="COG0697">
    <property type="taxonomic scope" value="Bacteria"/>
</dbReference>
<keyword evidence="1" id="KW-0812">Transmembrane</keyword>
<dbReference type="STRING" id="1105367.CG50_07925"/>
<dbReference type="Proteomes" id="UP000028824">
    <property type="component" value="Unassembled WGS sequence"/>
</dbReference>
<feature type="transmembrane region" description="Helical" evidence="1">
    <location>
        <begin position="103"/>
        <end position="120"/>
    </location>
</feature>
<dbReference type="OrthoDB" id="9807937at2"/>
<dbReference type="AlphaFoldDB" id="A0A086XRW5"/>
<evidence type="ECO:0000313" key="4">
    <source>
        <dbReference type="Proteomes" id="UP000028824"/>
    </source>
</evidence>
<dbReference type="InterPro" id="IPR037185">
    <property type="entry name" value="EmrE-like"/>
</dbReference>
<accession>A0A086XRW5</accession>
<dbReference type="PANTHER" id="PTHR22911">
    <property type="entry name" value="ACYL-MALONYL CONDENSING ENZYME-RELATED"/>
    <property type="match status" value="1"/>
</dbReference>
<reference evidence="3 4" key="1">
    <citation type="submission" date="2014-03" db="EMBL/GenBank/DDBJ databases">
        <title>Genome of Paenirhodobacter enshiensis DW2-9.</title>
        <authorList>
            <person name="Wang D."/>
            <person name="Wang G."/>
        </authorList>
    </citation>
    <scope>NUCLEOTIDE SEQUENCE [LARGE SCALE GENOMIC DNA]</scope>
    <source>
        <strain evidence="3 4">DW2-9</strain>
    </source>
</reference>
<proteinExistence type="predicted"/>
<feature type="transmembrane region" description="Helical" evidence="1">
    <location>
        <begin position="242"/>
        <end position="258"/>
    </location>
</feature>
<feature type="domain" description="EamA" evidence="2">
    <location>
        <begin position="153"/>
        <end position="274"/>
    </location>
</feature>
<dbReference type="Pfam" id="PF00892">
    <property type="entry name" value="EamA"/>
    <property type="match status" value="2"/>
</dbReference>
<feature type="transmembrane region" description="Helical" evidence="1">
    <location>
        <begin position="127"/>
        <end position="146"/>
    </location>
</feature>
<feature type="transmembrane region" description="Helical" evidence="1">
    <location>
        <begin position="210"/>
        <end position="230"/>
    </location>
</feature>
<evidence type="ECO:0000259" key="2">
    <source>
        <dbReference type="Pfam" id="PF00892"/>
    </source>
</evidence>